<dbReference type="Proteomes" id="UP000664731">
    <property type="component" value="Unassembled WGS sequence"/>
</dbReference>
<dbReference type="EMBL" id="JAFNME010000034">
    <property type="protein sequence ID" value="MBO1250630.1"/>
    <property type="molecule type" value="Genomic_DNA"/>
</dbReference>
<reference evidence="1" key="1">
    <citation type="submission" date="2021-03" db="EMBL/GenBank/DDBJ databases">
        <title>Comamonas denitrificans.</title>
        <authorList>
            <person name="Finster K."/>
        </authorList>
    </citation>
    <scope>NUCLEOTIDE SEQUENCE</scope>
    <source>
        <strain evidence="1">MM2021_4</strain>
    </source>
</reference>
<dbReference type="AlphaFoldDB" id="A0A939H2A8"/>
<sequence>MHWLATVAANTGTQQGHYESLMWLAKAAMQGHPIATAQLQALLDAVLT</sequence>
<dbReference type="RefSeq" id="WP_207576021.1">
    <property type="nucleotide sequence ID" value="NZ_JAFNME010000034.1"/>
</dbReference>
<name>A0A939H2A8_9BURK</name>
<evidence type="ECO:0000313" key="2">
    <source>
        <dbReference type="Proteomes" id="UP000664731"/>
    </source>
</evidence>
<keyword evidence="2" id="KW-1185">Reference proteome</keyword>
<evidence type="ECO:0008006" key="3">
    <source>
        <dbReference type="Google" id="ProtNLM"/>
    </source>
</evidence>
<proteinExistence type="predicted"/>
<accession>A0A939H2A8</accession>
<gene>
    <name evidence="1" type="ORF">J1777_12460</name>
</gene>
<comment type="caution">
    <text evidence="1">The sequence shown here is derived from an EMBL/GenBank/DDBJ whole genome shotgun (WGS) entry which is preliminary data.</text>
</comment>
<protein>
    <recommendedName>
        <fullName evidence="3">Sel1 repeat family protein</fullName>
    </recommendedName>
</protein>
<evidence type="ECO:0000313" key="1">
    <source>
        <dbReference type="EMBL" id="MBO1250630.1"/>
    </source>
</evidence>
<organism evidence="1 2">
    <name type="scientific">Comamonas denitrificans</name>
    <dbReference type="NCBI Taxonomy" id="117506"/>
    <lineage>
        <taxon>Bacteria</taxon>
        <taxon>Pseudomonadati</taxon>
        <taxon>Pseudomonadota</taxon>
        <taxon>Betaproteobacteria</taxon>
        <taxon>Burkholderiales</taxon>
        <taxon>Comamonadaceae</taxon>
        <taxon>Comamonas</taxon>
    </lineage>
</organism>